<sequence length="93" mass="11001">MKSEQQQIYFPVLNTITSKLGIDKKNKAGKKLEKEIYKTLSELGEDIEAIVKKRINKEDKQMVKELKHQQKQQRKERRNAAVSELLKNYYYAS</sequence>
<dbReference type="RefSeq" id="WP_131963025.1">
    <property type="nucleotide sequence ID" value="NZ_SMFL01000029.1"/>
</dbReference>
<evidence type="ECO:0000313" key="2">
    <source>
        <dbReference type="Proteomes" id="UP000294850"/>
    </source>
</evidence>
<dbReference type="AlphaFoldDB" id="A0A4R5D8U4"/>
<comment type="caution">
    <text evidence="1">The sequence shown here is derived from an EMBL/GenBank/DDBJ whole genome shotgun (WGS) entry which is preliminary data.</text>
</comment>
<proteinExistence type="predicted"/>
<keyword evidence="2" id="KW-1185">Reference proteome</keyword>
<accession>A0A4R5D8U4</accession>
<organism evidence="1 2">
    <name type="scientific">Dyadobacter psychrotolerans</name>
    <dbReference type="NCBI Taxonomy" id="2541721"/>
    <lineage>
        <taxon>Bacteria</taxon>
        <taxon>Pseudomonadati</taxon>
        <taxon>Bacteroidota</taxon>
        <taxon>Cytophagia</taxon>
        <taxon>Cytophagales</taxon>
        <taxon>Spirosomataceae</taxon>
        <taxon>Dyadobacter</taxon>
    </lineage>
</organism>
<name>A0A4R5D8U4_9BACT</name>
<protein>
    <submittedName>
        <fullName evidence="1">Uncharacterized protein</fullName>
    </submittedName>
</protein>
<dbReference type="EMBL" id="SMFL01000029">
    <property type="protein sequence ID" value="TDE08161.1"/>
    <property type="molecule type" value="Genomic_DNA"/>
</dbReference>
<gene>
    <name evidence="1" type="ORF">E0F88_33125</name>
</gene>
<reference evidence="1 2" key="1">
    <citation type="submission" date="2019-03" db="EMBL/GenBank/DDBJ databases">
        <title>Dyadobacter AR-3-6 sp. nov., isolated from arctic soil.</title>
        <authorList>
            <person name="Chaudhary D.K."/>
        </authorList>
    </citation>
    <scope>NUCLEOTIDE SEQUENCE [LARGE SCALE GENOMIC DNA]</scope>
    <source>
        <strain evidence="1 2">AR-3-6</strain>
    </source>
</reference>
<dbReference type="Proteomes" id="UP000294850">
    <property type="component" value="Unassembled WGS sequence"/>
</dbReference>
<evidence type="ECO:0000313" key="1">
    <source>
        <dbReference type="EMBL" id="TDE08161.1"/>
    </source>
</evidence>